<feature type="compositionally biased region" description="Basic and acidic residues" evidence="11">
    <location>
        <begin position="20"/>
        <end position="29"/>
    </location>
</feature>
<evidence type="ECO:0000259" key="12">
    <source>
        <dbReference type="PROSITE" id="PS50206"/>
    </source>
</evidence>
<keyword evidence="4 10" id="KW-0498">Mitosis</keyword>
<dbReference type="GO" id="GO:0051301">
    <property type="term" value="P:cell division"/>
    <property type="evidence" value="ECO:0007669"/>
    <property type="project" value="UniProtKB-UniRule"/>
</dbReference>
<dbReference type="GO" id="GO:0005737">
    <property type="term" value="C:cytoplasm"/>
    <property type="evidence" value="ECO:0007669"/>
    <property type="project" value="TreeGrafter"/>
</dbReference>
<feature type="region of interest" description="Disordered" evidence="11">
    <location>
        <begin position="366"/>
        <end position="449"/>
    </location>
</feature>
<feature type="region of interest" description="Disordered" evidence="11">
    <location>
        <begin position="660"/>
        <end position="679"/>
    </location>
</feature>
<dbReference type="PRINTS" id="PR00716">
    <property type="entry name" value="MPIPHPHTASE"/>
</dbReference>
<evidence type="ECO:0000256" key="3">
    <source>
        <dbReference type="ARBA" id="ARBA00022618"/>
    </source>
</evidence>
<dbReference type="CDD" id="cd01530">
    <property type="entry name" value="Cdc25"/>
    <property type="match status" value="1"/>
</dbReference>
<accession>A0A9Q5I102</accession>
<dbReference type="Gene3D" id="3.40.250.10">
    <property type="entry name" value="Rhodanese-like domain"/>
    <property type="match status" value="1"/>
</dbReference>
<reference evidence="13" key="1">
    <citation type="submission" date="2016-06" db="EMBL/GenBank/DDBJ databases">
        <title>Draft Genome sequence of the fungus Inonotus baumii.</title>
        <authorList>
            <person name="Zhu H."/>
            <person name="Lin W."/>
        </authorList>
    </citation>
    <scope>NUCLEOTIDE SEQUENCE</scope>
    <source>
        <strain evidence="13">821</strain>
    </source>
</reference>
<comment type="caution">
    <text evidence="13">The sequence shown here is derived from an EMBL/GenBank/DDBJ whole genome shotgun (WGS) entry which is preliminary data.</text>
</comment>
<evidence type="ECO:0000256" key="5">
    <source>
        <dbReference type="ARBA" id="ARBA00022801"/>
    </source>
</evidence>
<keyword evidence="5 10" id="KW-0378">Hydrolase</keyword>
<dbReference type="InterPro" id="IPR036873">
    <property type="entry name" value="Rhodanese-like_dom_sf"/>
</dbReference>
<dbReference type="SMART" id="SM00450">
    <property type="entry name" value="RHOD"/>
    <property type="match status" value="1"/>
</dbReference>
<dbReference type="PROSITE" id="PS50206">
    <property type="entry name" value="RHODANESE_3"/>
    <property type="match status" value="1"/>
</dbReference>
<feature type="region of interest" description="Disordered" evidence="11">
    <location>
        <begin position="139"/>
        <end position="167"/>
    </location>
</feature>
<evidence type="ECO:0000313" key="14">
    <source>
        <dbReference type="Proteomes" id="UP000757232"/>
    </source>
</evidence>
<feature type="compositionally biased region" description="Basic and acidic residues" evidence="11">
    <location>
        <begin position="115"/>
        <end position="124"/>
    </location>
</feature>
<dbReference type="PANTHER" id="PTHR10828">
    <property type="entry name" value="M-PHASE INDUCER PHOSPHATASE DUAL SPECIFICITY PHOSPHATASE CDC25"/>
    <property type="match status" value="1"/>
</dbReference>
<feature type="compositionally biased region" description="Polar residues" evidence="11">
    <location>
        <begin position="426"/>
        <end position="446"/>
    </location>
</feature>
<feature type="compositionally biased region" description="Basic and acidic residues" evidence="11">
    <location>
        <begin position="254"/>
        <end position="267"/>
    </location>
</feature>
<dbReference type="GO" id="GO:0005634">
    <property type="term" value="C:nucleus"/>
    <property type="evidence" value="ECO:0007669"/>
    <property type="project" value="TreeGrafter"/>
</dbReference>
<evidence type="ECO:0000256" key="10">
    <source>
        <dbReference type="RuleBase" id="RU368028"/>
    </source>
</evidence>
<keyword evidence="6 10" id="KW-0904">Protein phosphatase</keyword>
<dbReference type="GO" id="GO:0004725">
    <property type="term" value="F:protein tyrosine phosphatase activity"/>
    <property type="evidence" value="ECO:0007669"/>
    <property type="project" value="UniProtKB-UniRule"/>
</dbReference>
<dbReference type="GO" id="GO:0000086">
    <property type="term" value="P:G2/M transition of mitotic cell cycle"/>
    <property type="evidence" value="ECO:0007669"/>
    <property type="project" value="TreeGrafter"/>
</dbReference>
<evidence type="ECO:0000256" key="4">
    <source>
        <dbReference type="ARBA" id="ARBA00022776"/>
    </source>
</evidence>
<feature type="compositionally biased region" description="Low complexity" evidence="11">
    <location>
        <begin position="279"/>
        <end position="288"/>
    </location>
</feature>
<feature type="compositionally biased region" description="Basic residues" evidence="11">
    <location>
        <begin position="394"/>
        <end position="404"/>
    </location>
</feature>
<comment type="function">
    <text evidence="10">Tyrosine protein phosphatase which functions as a dosage-dependent inducer of mitotic progression.</text>
</comment>
<keyword evidence="14" id="KW-1185">Reference proteome</keyword>
<gene>
    <name evidence="13" type="ORF">A7U60_g3175</name>
</gene>
<dbReference type="GO" id="GO:0010971">
    <property type="term" value="P:positive regulation of G2/M transition of mitotic cell cycle"/>
    <property type="evidence" value="ECO:0007669"/>
    <property type="project" value="TreeGrafter"/>
</dbReference>
<evidence type="ECO:0000256" key="7">
    <source>
        <dbReference type="ARBA" id="ARBA00023306"/>
    </source>
</evidence>
<evidence type="ECO:0000256" key="1">
    <source>
        <dbReference type="ARBA" id="ARBA00011065"/>
    </source>
</evidence>
<keyword evidence="3 10" id="KW-0132">Cell division</keyword>
<protein>
    <recommendedName>
        <fullName evidence="9 10">M-phase inducer phosphatase</fullName>
        <ecNumber evidence="2 10">3.1.3.48</ecNumber>
    </recommendedName>
</protein>
<feature type="domain" description="Rhodanese" evidence="12">
    <location>
        <begin position="498"/>
        <end position="613"/>
    </location>
</feature>
<dbReference type="OrthoDB" id="26523at2759"/>
<dbReference type="EC" id="3.1.3.48" evidence="2 10"/>
<evidence type="ECO:0000256" key="9">
    <source>
        <dbReference type="ARBA" id="ARBA00067190"/>
    </source>
</evidence>
<comment type="similarity">
    <text evidence="1 10">Belongs to the MPI phosphatase family.</text>
</comment>
<comment type="catalytic activity">
    <reaction evidence="8 10">
        <text>O-phospho-L-tyrosyl-[protein] + H2O = L-tyrosyl-[protein] + phosphate</text>
        <dbReference type="Rhea" id="RHEA:10684"/>
        <dbReference type="Rhea" id="RHEA-COMP:10136"/>
        <dbReference type="Rhea" id="RHEA-COMP:20101"/>
        <dbReference type="ChEBI" id="CHEBI:15377"/>
        <dbReference type="ChEBI" id="CHEBI:43474"/>
        <dbReference type="ChEBI" id="CHEBI:46858"/>
        <dbReference type="ChEBI" id="CHEBI:61978"/>
        <dbReference type="EC" id="3.1.3.48"/>
    </reaction>
</comment>
<evidence type="ECO:0000256" key="2">
    <source>
        <dbReference type="ARBA" id="ARBA00013064"/>
    </source>
</evidence>
<dbReference type="FunFam" id="3.40.250.10:FF:000021">
    <property type="entry name" value="M-phase inducer phosphatase cdc-25.2"/>
    <property type="match status" value="1"/>
</dbReference>
<dbReference type="SUPFAM" id="SSF52821">
    <property type="entry name" value="Rhodanese/Cell cycle control phosphatase"/>
    <property type="match status" value="1"/>
</dbReference>
<dbReference type="Proteomes" id="UP000757232">
    <property type="component" value="Unassembled WGS sequence"/>
</dbReference>
<evidence type="ECO:0000256" key="6">
    <source>
        <dbReference type="ARBA" id="ARBA00022912"/>
    </source>
</evidence>
<evidence type="ECO:0000256" key="8">
    <source>
        <dbReference type="ARBA" id="ARBA00051722"/>
    </source>
</evidence>
<dbReference type="PANTHER" id="PTHR10828:SF17">
    <property type="entry name" value="PROTEIN-TYROSINE-PHOSPHATASE"/>
    <property type="match status" value="1"/>
</dbReference>
<feature type="region of interest" description="Disordered" evidence="11">
    <location>
        <begin position="1"/>
        <end position="127"/>
    </location>
</feature>
<name>A0A9Q5I102_SANBA</name>
<feature type="region of interest" description="Disordered" evidence="11">
    <location>
        <begin position="315"/>
        <end position="340"/>
    </location>
</feature>
<evidence type="ECO:0000313" key="13">
    <source>
        <dbReference type="EMBL" id="OCB89696.1"/>
    </source>
</evidence>
<dbReference type="InterPro" id="IPR001763">
    <property type="entry name" value="Rhodanese-like_dom"/>
</dbReference>
<evidence type="ECO:0000256" key="11">
    <source>
        <dbReference type="SAM" id="MobiDB-lite"/>
    </source>
</evidence>
<keyword evidence="7 10" id="KW-0131">Cell cycle</keyword>
<dbReference type="EMBL" id="LNZH02000151">
    <property type="protein sequence ID" value="OCB89696.1"/>
    <property type="molecule type" value="Genomic_DNA"/>
</dbReference>
<dbReference type="InterPro" id="IPR000751">
    <property type="entry name" value="MPI_Phosphatase"/>
</dbReference>
<sequence length="775" mass="84447">MFNTRSSLRAPIHSKRKRRDRDSSFEKRMPPFFQSLSAKTLQPPPAPCRKPSERLQRPSNDLDDFISSDLENSFASSMSLNSPPGSPRRDTFAPSGFPEAQSPMAMDISPAPHQKANDASEGKSGRRCLTSARSFGRELGNHLSGASQVENASVRPTGKGPQRAPLPSEWLANMMPSKAPEATHDDHGDAGFSDAMDVDDCILPESLTRPTIDEPTLKFAPTQETKGFSSLFFDGMSSPPPILPKRRSLSPEGSRLDGSLRQRHSNDEGAFLQVPDQESSSPAPSSPSVRTFERVKSSGSLFGKTKAPAFLTALAGGDSISDGPKKPKRPALVPREAQTQSAFSVLQSSANEGFIKMPAPRRVFSTTVPTMPSSPGEDESEAGPELSSPAAHAFAKKQTARTIRRRDGTDDFRPFAAGGLLRQRDTTPTVQSPLRNATPTVMNESPSARWLKGTGLPGFGDNEAHGKVLPCEKVAEDGLMRIDVQTLDDLMSGAYSDKIISYQIIDCRFDYEYQGGHIKGAVNVNTTAEIEEFLLSNSISKPAPSCSGDSSKKVVLVFHCEFSAKRAPTFAKHLRAKDRAMNNHVYPRIHYPEVYILKGGYYQYFTESAMYCDPHGYIPMDDPQFARDRRQDLDQFRTKSRFGRTRSYAYGEAFKAATGQSSHQASNPFSHHQRNSAPNAPSLMAAASISRARRSGDDAAASYLSTLEEDSMVGMTSVSSDESGILEGVDKSPCPPPAARINKNLFGMSVLNSKRNNANAGRGSLQRAQTVAQIR</sequence>
<feature type="compositionally biased region" description="Polar residues" evidence="11">
    <location>
        <begin position="69"/>
        <end position="83"/>
    </location>
</feature>
<organism evidence="13 14">
    <name type="scientific">Sanghuangporus baumii</name>
    <name type="common">Phellinus baumii</name>
    <dbReference type="NCBI Taxonomy" id="108892"/>
    <lineage>
        <taxon>Eukaryota</taxon>
        <taxon>Fungi</taxon>
        <taxon>Dikarya</taxon>
        <taxon>Basidiomycota</taxon>
        <taxon>Agaricomycotina</taxon>
        <taxon>Agaricomycetes</taxon>
        <taxon>Hymenochaetales</taxon>
        <taxon>Hymenochaetaceae</taxon>
        <taxon>Sanghuangporus</taxon>
    </lineage>
</organism>
<proteinExistence type="inferred from homology"/>
<dbReference type="AlphaFoldDB" id="A0A9Q5I102"/>
<dbReference type="GO" id="GO:0110032">
    <property type="term" value="P:positive regulation of G2/MI transition of meiotic cell cycle"/>
    <property type="evidence" value="ECO:0007669"/>
    <property type="project" value="TreeGrafter"/>
</dbReference>
<dbReference type="Pfam" id="PF00581">
    <property type="entry name" value="Rhodanese"/>
    <property type="match status" value="1"/>
</dbReference>
<feature type="region of interest" description="Disordered" evidence="11">
    <location>
        <begin position="231"/>
        <end position="298"/>
    </location>
</feature>